<dbReference type="AlphaFoldDB" id="A0A1S8A9L2"/>
<dbReference type="Proteomes" id="UP000054516">
    <property type="component" value="Unassembled WGS sequence"/>
</dbReference>
<sequence>MYGVPLSVVSRLCVHHRRSNGVGSGENGRADGPVAQVVSAAVSTVAAEVLSSRAPFAGWIENGCRYGHAEEAPLSLLPNK</sequence>
<name>A0A1S8A9L2_ROSNE</name>
<evidence type="ECO:0000313" key="2">
    <source>
        <dbReference type="Proteomes" id="UP000054516"/>
    </source>
</evidence>
<dbReference type="EMBL" id="DF977492">
    <property type="protein sequence ID" value="GAW26761.1"/>
    <property type="molecule type" value="Genomic_DNA"/>
</dbReference>
<reference evidence="1" key="1">
    <citation type="submission" date="2016-03" db="EMBL/GenBank/DDBJ databases">
        <title>Draft genome sequence of Rosellinia necatrix.</title>
        <authorList>
            <person name="Kanematsu S."/>
        </authorList>
    </citation>
    <scope>NUCLEOTIDE SEQUENCE [LARGE SCALE GENOMIC DNA]</scope>
    <source>
        <strain evidence="1">W97</strain>
    </source>
</reference>
<gene>
    <name evidence="1" type="ORF">SAMD00023353_4700870</name>
</gene>
<organism evidence="1">
    <name type="scientific">Rosellinia necatrix</name>
    <name type="common">White root-rot fungus</name>
    <dbReference type="NCBI Taxonomy" id="77044"/>
    <lineage>
        <taxon>Eukaryota</taxon>
        <taxon>Fungi</taxon>
        <taxon>Dikarya</taxon>
        <taxon>Ascomycota</taxon>
        <taxon>Pezizomycotina</taxon>
        <taxon>Sordariomycetes</taxon>
        <taxon>Xylariomycetidae</taxon>
        <taxon>Xylariales</taxon>
        <taxon>Xylariaceae</taxon>
        <taxon>Rosellinia</taxon>
    </lineage>
</organism>
<proteinExistence type="predicted"/>
<evidence type="ECO:0000313" key="1">
    <source>
        <dbReference type="EMBL" id="GAW26761.1"/>
    </source>
</evidence>
<protein>
    <submittedName>
        <fullName evidence="1">Uncharacterized protein</fullName>
    </submittedName>
</protein>
<accession>A0A1S8A9L2</accession>
<keyword evidence="2" id="KW-1185">Reference proteome</keyword>